<dbReference type="Proteomes" id="UP000095286">
    <property type="component" value="Unplaced"/>
</dbReference>
<reference evidence="2" key="1">
    <citation type="submission" date="2016-11" db="UniProtKB">
        <authorList>
            <consortium name="WormBaseParasite"/>
        </authorList>
    </citation>
    <scope>IDENTIFICATION</scope>
    <source>
        <strain evidence="2">KR3021</strain>
    </source>
</reference>
<sequence length="218" mass="24716">MSEKNVKDKVPSYVHENFLPPFLTEMAGSKDFEKVTYEFVKKPNNMNSYKIEVAWQDNQKIAGIEPFKLEQSIPVPLKVCGSAVQLNSIQEKSFGGFTPQTSFKSSMASEVLRKGIKRLGITRCDGECGSMKSIEEMKTFGLCDHVVCRSCIKQFRPLLQSLTAGTDCANLQCMAANFLDDIKEKKDLFKKCCTYYNQGKYEKVLRNAKKLKSEVQLF</sequence>
<evidence type="ECO:0000313" key="2">
    <source>
        <dbReference type="WBParaSite" id="RSKR_0000018400.1"/>
    </source>
</evidence>
<accession>A0AC35TGC6</accession>
<proteinExistence type="predicted"/>
<name>A0AC35TGC6_9BILA</name>
<evidence type="ECO:0000313" key="1">
    <source>
        <dbReference type="Proteomes" id="UP000095286"/>
    </source>
</evidence>
<dbReference type="WBParaSite" id="RSKR_0000018400.1">
    <property type="protein sequence ID" value="RSKR_0000018400.1"/>
    <property type="gene ID" value="RSKR_0000018400"/>
</dbReference>
<protein>
    <submittedName>
        <fullName evidence="2">RING-type domain-containing protein</fullName>
    </submittedName>
</protein>
<organism evidence="1 2">
    <name type="scientific">Rhabditophanes sp. KR3021</name>
    <dbReference type="NCBI Taxonomy" id="114890"/>
    <lineage>
        <taxon>Eukaryota</taxon>
        <taxon>Metazoa</taxon>
        <taxon>Ecdysozoa</taxon>
        <taxon>Nematoda</taxon>
        <taxon>Chromadorea</taxon>
        <taxon>Rhabditida</taxon>
        <taxon>Tylenchina</taxon>
        <taxon>Panagrolaimomorpha</taxon>
        <taxon>Strongyloidoidea</taxon>
        <taxon>Alloionematidae</taxon>
        <taxon>Rhabditophanes</taxon>
    </lineage>
</organism>